<dbReference type="EMBL" id="SDMP01000008">
    <property type="protein sequence ID" value="RYR44375.1"/>
    <property type="molecule type" value="Genomic_DNA"/>
</dbReference>
<protein>
    <submittedName>
        <fullName evidence="2">Uncharacterized protein</fullName>
    </submittedName>
</protein>
<feature type="coiled-coil region" evidence="1">
    <location>
        <begin position="1"/>
        <end position="63"/>
    </location>
</feature>
<dbReference type="PANTHER" id="PTHR38353">
    <property type="entry name" value="TROPOMYOSIN"/>
    <property type="match status" value="1"/>
</dbReference>
<keyword evidence="3" id="KW-1185">Reference proteome</keyword>
<comment type="caution">
    <text evidence="2">The sequence shown here is derived from an EMBL/GenBank/DDBJ whole genome shotgun (WGS) entry which is preliminary data.</text>
</comment>
<evidence type="ECO:0000313" key="3">
    <source>
        <dbReference type="Proteomes" id="UP000289738"/>
    </source>
</evidence>
<gene>
    <name evidence="2" type="ORF">Ahy_A08g040717</name>
</gene>
<evidence type="ECO:0000256" key="1">
    <source>
        <dbReference type="SAM" id="Coils"/>
    </source>
</evidence>
<dbReference type="PANTHER" id="PTHR38353:SF2">
    <property type="entry name" value="TROPOMYOSIN"/>
    <property type="match status" value="1"/>
</dbReference>
<dbReference type="AlphaFoldDB" id="A0A445C051"/>
<dbReference type="Proteomes" id="UP000289738">
    <property type="component" value="Chromosome A08"/>
</dbReference>
<reference evidence="2 3" key="1">
    <citation type="submission" date="2019-01" db="EMBL/GenBank/DDBJ databases">
        <title>Sequencing of cultivated peanut Arachis hypogaea provides insights into genome evolution and oil improvement.</title>
        <authorList>
            <person name="Chen X."/>
        </authorList>
    </citation>
    <scope>NUCLEOTIDE SEQUENCE [LARGE SCALE GENOMIC DNA]</scope>
    <source>
        <strain evidence="3">cv. Fuhuasheng</strain>
        <tissue evidence="2">Leaves</tissue>
    </source>
</reference>
<sequence>MEEYLLCMKTLRSQMNDVEDQAAKISVEEETQLTNVRTMEKDIESVKSEVKRTKEDTEQMKKVMGELCSKILENQKKIASSESDISKLTQTLELIHQEKVGLSAKLSEKRAYYTKVEEDLSAKLQKQQEWHRTKMTSRKLKEHEIKEKVDLQKSKTKGMTHASLSFHEHAGKAAADGNCIMDNLGSDARKSIITKLDSAKGRLNEILNLKSKMLMENNKIKLAIEDLKCKTNDFKLELKAADITVLQEEYNALMSDKAGEIEYLQSLGKQVDKLKEIHHVVKCACGEEFTVAVNM</sequence>
<name>A0A445C051_ARAHY</name>
<evidence type="ECO:0000313" key="2">
    <source>
        <dbReference type="EMBL" id="RYR44375.1"/>
    </source>
</evidence>
<dbReference type="STRING" id="3818.A0A445C051"/>
<organism evidence="2 3">
    <name type="scientific">Arachis hypogaea</name>
    <name type="common">Peanut</name>
    <dbReference type="NCBI Taxonomy" id="3818"/>
    <lineage>
        <taxon>Eukaryota</taxon>
        <taxon>Viridiplantae</taxon>
        <taxon>Streptophyta</taxon>
        <taxon>Embryophyta</taxon>
        <taxon>Tracheophyta</taxon>
        <taxon>Spermatophyta</taxon>
        <taxon>Magnoliopsida</taxon>
        <taxon>eudicotyledons</taxon>
        <taxon>Gunneridae</taxon>
        <taxon>Pentapetalae</taxon>
        <taxon>rosids</taxon>
        <taxon>fabids</taxon>
        <taxon>Fabales</taxon>
        <taxon>Fabaceae</taxon>
        <taxon>Papilionoideae</taxon>
        <taxon>50 kb inversion clade</taxon>
        <taxon>dalbergioids sensu lato</taxon>
        <taxon>Dalbergieae</taxon>
        <taxon>Pterocarpus clade</taxon>
        <taxon>Arachis</taxon>
    </lineage>
</organism>
<accession>A0A445C051</accession>
<keyword evidence="1" id="KW-0175">Coiled coil</keyword>
<proteinExistence type="predicted"/>